<organism evidence="2 3">
    <name type="scientific">Microbulbifer elongatus</name>
    <dbReference type="NCBI Taxonomy" id="86173"/>
    <lineage>
        <taxon>Bacteria</taxon>
        <taxon>Pseudomonadati</taxon>
        <taxon>Pseudomonadota</taxon>
        <taxon>Gammaproteobacteria</taxon>
        <taxon>Cellvibrionales</taxon>
        <taxon>Microbulbiferaceae</taxon>
        <taxon>Microbulbifer</taxon>
    </lineage>
</organism>
<protein>
    <submittedName>
        <fullName evidence="2">Polysaccharide lyase family 7 protein</fullName>
    </submittedName>
</protein>
<proteinExistence type="predicted"/>
<dbReference type="GO" id="GO:0016829">
    <property type="term" value="F:lyase activity"/>
    <property type="evidence" value="ECO:0007669"/>
    <property type="project" value="UniProtKB-KW"/>
</dbReference>
<evidence type="ECO:0000259" key="1">
    <source>
        <dbReference type="Pfam" id="PF08787"/>
    </source>
</evidence>
<evidence type="ECO:0000313" key="2">
    <source>
        <dbReference type="EMBL" id="MCQ3829982.1"/>
    </source>
</evidence>
<dbReference type="SUPFAM" id="SSF49899">
    <property type="entry name" value="Concanavalin A-like lectins/glucanases"/>
    <property type="match status" value="1"/>
</dbReference>
<dbReference type="PROSITE" id="PS51257">
    <property type="entry name" value="PROKAR_LIPOPROTEIN"/>
    <property type="match status" value="1"/>
</dbReference>
<evidence type="ECO:0000313" key="3">
    <source>
        <dbReference type="Proteomes" id="UP001205566"/>
    </source>
</evidence>
<name>A0ABT1P381_9GAMM</name>
<dbReference type="InterPro" id="IPR014895">
    <property type="entry name" value="Alginate_lyase_2"/>
</dbReference>
<sequence length="360" mass="39948">MKTLDFIARSTALAGTCLALSACQSGAEAQPEQVANVDRAPVIVPGALMDLSHWKITLPTDSNRDGKIDEVEPPQVSRLYDPRFFYTNEIGEVVFAAPNKAVTSIISSNTRSELRQMIDPVNSDTRSPGNNFALASHPRARRYGAVGSWMSATLRVNHVAVEAKNPDRAPAYSVVVGQIHAGKDESRLKSGFGYGNEPLKIYFKKWPHHEHGSVFWTYERNLEKDDPNRTDIAYPVWGNTWESAQDPGENGIKLNEEFSYTIDVDGDMMHLTFKSPNKPRVEYSVNLANNVNPYGEVDPLDNPRGYQGDWFYFKAGAYNQCSTKNQDGMWYAGCGGTGNWALDKAQGHYAQASFSALVLK</sequence>
<dbReference type="InterPro" id="IPR013320">
    <property type="entry name" value="ConA-like_dom_sf"/>
</dbReference>
<dbReference type="Gene3D" id="2.60.120.200">
    <property type="match status" value="1"/>
</dbReference>
<accession>A0ABT1P381</accession>
<feature type="domain" description="Alginate lyase 2" evidence="1">
    <location>
        <begin position="49"/>
        <end position="358"/>
    </location>
</feature>
<comment type="caution">
    <text evidence="2">The sequence shown here is derived from an EMBL/GenBank/DDBJ whole genome shotgun (WGS) entry which is preliminary data.</text>
</comment>
<keyword evidence="3" id="KW-1185">Reference proteome</keyword>
<dbReference type="Pfam" id="PF08787">
    <property type="entry name" value="Alginate_lyase2"/>
    <property type="match status" value="1"/>
</dbReference>
<reference evidence="2" key="1">
    <citation type="thesis" date="2020" institute="Technische Universitat Dresden" country="Dresden, Germany">
        <title>The Agarolytic System of Microbulbifer elongatus PORT2, Isolated from Batu Karas, Pangandaran West Java Indonesia.</title>
        <authorList>
            <person name="Anggraeni S.R."/>
        </authorList>
    </citation>
    <scope>NUCLEOTIDE SEQUENCE</scope>
    <source>
        <strain evidence="2">PORT2</strain>
    </source>
</reference>
<gene>
    <name evidence="2" type="ORF">HXX02_11040</name>
</gene>
<dbReference type="Proteomes" id="UP001205566">
    <property type="component" value="Unassembled WGS sequence"/>
</dbReference>
<dbReference type="EMBL" id="JACASI010000030">
    <property type="protein sequence ID" value="MCQ3829982.1"/>
    <property type="molecule type" value="Genomic_DNA"/>
</dbReference>
<keyword evidence="2" id="KW-0456">Lyase</keyword>